<dbReference type="AlphaFoldDB" id="A0A1J4MRM6"/>
<feature type="transmembrane region" description="Helical" evidence="1">
    <location>
        <begin position="510"/>
        <end position="539"/>
    </location>
</feature>
<feature type="transmembrane region" description="Helical" evidence="1">
    <location>
        <begin position="32"/>
        <end position="52"/>
    </location>
</feature>
<feature type="transmembrane region" description="Helical" evidence="1">
    <location>
        <begin position="417"/>
        <end position="439"/>
    </location>
</feature>
<feature type="transmembrane region" description="Helical" evidence="1">
    <location>
        <begin position="459"/>
        <end position="480"/>
    </location>
</feature>
<dbReference type="VEuPathDB" id="CryptoDB:cand_006880"/>
<dbReference type="OrthoDB" id="438129at2759"/>
<keyword evidence="3" id="KW-1185">Reference proteome</keyword>
<sequence>MYQSIRRLLTLEVADKNELSEVEIKKLRLRRLIYIFFFTVLYVSCLLLQHGYNKSSPVAKQIRSKIFATELEQLNRIQDQYATPDFDVAMPGSAVADLLNVLQASCRSKALIEDGMTEFFRCDIIRIDWNRTHQNPTHPELPCDYTSLETYVEQGDNTPWGEFPSIINDYYRTNNIPPEDQSKPIFHLYHRSKALLPLFTMGSEKESGPIPLLHKKINKIGRLIMDRSDMKLNEDKQNRVQNEKLFEDKEVIASSESNESYKITNHIGSIITSNSSKSSKHLVANKNHHWDLLMKCDPEWVTVVFEVSAVEKDKHPLWWKTKLNFLRYSPYLNHYKPNVEITTGLAYQRHHSFTTILPLITIITFCFILFPGSVSSFLLLPYNCYRLVSKKGKFKEIIGHTIDPFGNRINILSWFQILIENFIGFAVMFGFITSMIGIFYGSELCIETAYKHCTPPFVYWSQTLHLQGSEFLGQVLFSLWVRSTPHAIAVLLLFIRLLEISLFFTSTNFLLMTFVFAFVPFAHFCGIFLVLLTAFAILMHAMYGSIYIQFSSIPISFYSLFLYAFGSPFSMTDHGIHFYFEQSAYGAAAMLLLFEIFFVTILLNMFTTIIMNSYSIAIKNVEHPMKMKKVTASLWYQAKRIFGFDDELQEELDTIQATNSMFKSGEESMVLDMALHLPSKVFTSSDKVFNEKSNVNEETPLIDSSNK</sequence>
<keyword evidence="1" id="KW-0812">Transmembrane</keyword>
<dbReference type="GeneID" id="92364873"/>
<feature type="transmembrane region" description="Helical" evidence="1">
    <location>
        <begin position="546"/>
        <end position="565"/>
    </location>
</feature>
<evidence type="ECO:0000256" key="1">
    <source>
        <dbReference type="SAM" id="Phobius"/>
    </source>
</evidence>
<dbReference type="InterPro" id="IPR051223">
    <property type="entry name" value="Polycystin"/>
</dbReference>
<evidence type="ECO:0000313" key="3">
    <source>
        <dbReference type="Proteomes" id="UP000186804"/>
    </source>
</evidence>
<dbReference type="Proteomes" id="UP000186804">
    <property type="component" value="Unassembled WGS sequence"/>
</dbReference>
<accession>A0A1J4MRM6</accession>
<organism evidence="2 3">
    <name type="scientific">Cryptosporidium andersoni</name>
    <dbReference type="NCBI Taxonomy" id="117008"/>
    <lineage>
        <taxon>Eukaryota</taxon>
        <taxon>Sar</taxon>
        <taxon>Alveolata</taxon>
        <taxon>Apicomplexa</taxon>
        <taxon>Conoidasida</taxon>
        <taxon>Coccidia</taxon>
        <taxon>Eucoccidiorida</taxon>
        <taxon>Eimeriorina</taxon>
        <taxon>Cryptosporidiidae</taxon>
        <taxon>Cryptosporidium</taxon>
    </lineage>
</organism>
<dbReference type="GO" id="GO:0016020">
    <property type="term" value="C:membrane"/>
    <property type="evidence" value="ECO:0007669"/>
    <property type="project" value="TreeGrafter"/>
</dbReference>
<feature type="transmembrane region" description="Helical" evidence="1">
    <location>
        <begin position="487"/>
        <end position="504"/>
    </location>
</feature>
<name>A0A1J4MRM6_9CRYT</name>
<dbReference type="PANTHER" id="PTHR10877">
    <property type="entry name" value="POLYCYSTIN FAMILY MEMBER"/>
    <property type="match status" value="1"/>
</dbReference>
<feature type="transmembrane region" description="Helical" evidence="1">
    <location>
        <begin position="585"/>
        <end position="606"/>
    </location>
</feature>
<keyword evidence="1" id="KW-0472">Membrane</keyword>
<dbReference type="EMBL" id="LRBS01000068">
    <property type="protein sequence ID" value="OII76099.1"/>
    <property type="molecule type" value="Genomic_DNA"/>
</dbReference>
<dbReference type="PANTHER" id="PTHR10877:SF197">
    <property type="entry name" value="POLYCYSTIC KIDNEY DISEASE PROTEIN 1-LIKE 2"/>
    <property type="match status" value="1"/>
</dbReference>
<protein>
    <recommendedName>
        <fullName evidence="4">Polycystin cation channel PKD1/PKD2 domain-containing protein</fullName>
    </recommendedName>
</protein>
<dbReference type="GO" id="GO:0005262">
    <property type="term" value="F:calcium channel activity"/>
    <property type="evidence" value="ECO:0007669"/>
    <property type="project" value="TreeGrafter"/>
</dbReference>
<evidence type="ECO:0008006" key="4">
    <source>
        <dbReference type="Google" id="ProtNLM"/>
    </source>
</evidence>
<dbReference type="RefSeq" id="XP_067067945.1">
    <property type="nucleotide sequence ID" value="XM_067210928.1"/>
</dbReference>
<comment type="caution">
    <text evidence="2">The sequence shown here is derived from an EMBL/GenBank/DDBJ whole genome shotgun (WGS) entry which is preliminary data.</text>
</comment>
<evidence type="ECO:0000313" key="2">
    <source>
        <dbReference type="EMBL" id="OII76099.1"/>
    </source>
</evidence>
<reference evidence="2 3" key="1">
    <citation type="submission" date="2016-10" db="EMBL/GenBank/DDBJ databases">
        <title>Reductive evolution of mitochondrial metabolism and differential evolution of invasion-related proteins in Cryptosporidium.</title>
        <authorList>
            <person name="Liu S."/>
            <person name="Roellig D.M."/>
            <person name="Guo Y."/>
            <person name="Li N."/>
            <person name="Frace M.A."/>
            <person name="Tang K."/>
            <person name="Zhang L."/>
            <person name="Feng Y."/>
            <person name="Xiao L."/>
        </authorList>
    </citation>
    <scope>NUCLEOTIDE SEQUENCE [LARGE SCALE GENOMIC DNA]</scope>
    <source>
        <strain evidence="2">30847</strain>
    </source>
</reference>
<gene>
    <name evidence="2" type="ORF">cand_006880</name>
</gene>
<keyword evidence="1" id="KW-1133">Transmembrane helix</keyword>
<proteinExistence type="predicted"/>
<feature type="transmembrane region" description="Helical" evidence="1">
    <location>
        <begin position="356"/>
        <end position="380"/>
    </location>
</feature>
<dbReference type="GO" id="GO:0050982">
    <property type="term" value="P:detection of mechanical stimulus"/>
    <property type="evidence" value="ECO:0007669"/>
    <property type="project" value="TreeGrafter"/>
</dbReference>